<evidence type="ECO:0000313" key="12">
    <source>
        <dbReference type="EMBL" id="PKY73123.1"/>
    </source>
</evidence>
<proteinExistence type="inferred from homology"/>
<evidence type="ECO:0000259" key="11">
    <source>
        <dbReference type="PROSITE" id="PS00907"/>
    </source>
</evidence>
<name>A0A2I1IPR8_9ACTO</name>
<dbReference type="InterPro" id="IPR038071">
    <property type="entry name" value="UROD/MetE-like_sf"/>
</dbReference>
<feature type="domain" description="Uroporphyrinogen decarboxylase (URO-D)" evidence="11">
    <location>
        <begin position="136"/>
        <end position="152"/>
    </location>
</feature>
<dbReference type="EMBL" id="PKKO01000001">
    <property type="protein sequence ID" value="PKY73123.1"/>
    <property type="molecule type" value="Genomic_DNA"/>
</dbReference>
<sequence>MADATPFLQALKGKRPAHTPVWFMRQAGRSLPEYRRLRAGKNMLYSCLDPKLAAELTCQPVRRHGVDAAVFFSDIMVPLKLAGINVDIKTGVGPVMDKPYRNASDIWELVSHRTPDTSAITEAVRLACTKVDVPILAFAGAPFTLAAYLVEGGPSRDHLAARTLMHSAPQSWRMLANWCAELSLQFAKAQIAGGARAFQLFDSWAGSLSRADYLRYCAPYSRRVLAGVSALRIPTIHFGVGTASLLTDFAEGATCVGVDYRTDLSEAITTLRKHGSPSPLVVQGNIDPAMLACPPRLLDEHVDAILDAGKAADAHILNLGHGVPRQTDPHVLTRLVQRVHRL</sequence>
<dbReference type="Pfam" id="PF01208">
    <property type="entry name" value="URO-D"/>
    <property type="match status" value="1"/>
</dbReference>
<comment type="caution">
    <text evidence="12">The sequence shown here is derived from an EMBL/GenBank/DDBJ whole genome shotgun (WGS) entry which is preliminary data.</text>
</comment>
<dbReference type="InterPro" id="IPR000257">
    <property type="entry name" value="Uroporphyrinogen_deCOase"/>
</dbReference>
<evidence type="ECO:0000259" key="10">
    <source>
        <dbReference type="PROSITE" id="PS00906"/>
    </source>
</evidence>
<dbReference type="GO" id="GO:0004853">
    <property type="term" value="F:uroporphyrinogen decarboxylase activity"/>
    <property type="evidence" value="ECO:0007669"/>
    <property type="project" value="UniProtKB-UniRule"/>
</dbReference>
<dbReference type="Proteomes" id="UP000235122">
    <property type="component" value="Unassembled WGS sequence"/>
</dbReference>
<comment type="similarity">
    <text evidence="2 9">Belongs to the uroporphyrinogen decarboxylase family.</text>
</comment>
<evidence type="ECO:0000256" key="3">
    <source>
        <dbReference type="ARBA" id="ARBA00012288"/>
    </source>
</evidence>
<evidence type="ECO:0000313" key="13">
    <source>
        <dbReference type="Proteomes" id="UP000235122"/>
    </source>
</evidence>
<dbReference type="InterPro" id="IPR006361">
    <property type="entry name" value="Uroporphyrinogen_deCO2ase_HemE"/>
</dbReference>
<evidence type="ECO:0000256" key="6">
    <source>
        <dbReference type="ARBA" id="ARBA00023244"/>
    </source>
</evidence>
<dbReference type="Gene3D" id="3.20.20.210">
    <property type="match status" value="1"/>
</dbReference>
<evidence type="ECO:0000256" key="2">
    <source>
        <dbReference type="ARBA" id="ARBA00009935"/>
    </source>
</evidence>
<evidence type="ECO:0000256" key="5">
    <source>
        <dbReference type="ARBA" id="ARBA00023239"/>
    </source>
</evidence>
<evidence type="ECO:0000256" key="7">
    <source>
        <dbReference type="NCBIfam" id="TIGR01464"/>
    </source>
</evidence>
<dbReference type="STRING" id="33007.HMPREF3198_00740"/>
<comment type="catalytic activity">
    <reaction evidence="8">
        <text>uroporphyrinogen III + 4 H(+) = coproporphyrinogen III + 4 CO2</text>
        <dbReference type="Rhea" id="RHEA:19865"/>
        <dbReference type="ChEBI" id="CHEBI:15378"/>
        <dbReference type="ChEBI" id="CHEBI:16526"/>
        <dbReference type="ChEBI" id="CHEBI:57308"/>
        <dbReference type="ChEBI" id="CHEBI:57309"/>
        <dbReference type="EC" id="4.1.1.37"/>
    </reaction>
</comment>
<reference evidence="12 13" key="1">
    <citation type="submission" date="2017-12" db="EMBL/GenBank/DDBJ databases">
        <title>Phylogenetic diversity of female urinary microbiome.</title>
        <authorList>
            <person name="Thomas-White K."/>
            <person name="Wolfe A.J."/>
        </authorList>
    </citation>
    <scope>NUCLEOTIDE SEQUENCE [LARGE SCALE GENOMIC DNA]</scope>
    <source>
        <strain evidence="12 13">UMB0402</strain>
    </source>
</reference>
<keyword evidence="6 8" id="KW-0627">Porphyrin biosynthesis</keyword>
<evidence type="ECO:0000256" key="8">
    <source>
        <dbReference type="RuleBase" id="RU000554"/>
    </source>
</evidence>
<dbReference type="RefSeq" id="WP_024330791.1">
    <property type="nucleotide sequence ID" value="NZ_JASOXK010000001.1"/>
</dbReference>
<evidence type="ECO:0000256" key="9">
    <source>
        <dbReference type="RuleBase" id="RU004169"/>
    </source>
</evidence>
<dbReference type="GO" id="GO:0005829">
    <property type="term" value="C:cytosol"/>
    <property type="evidence" value="ECO:0007669"/>
    <property type="project" value="TreeGrafter"/>
</dbReference>
<dbReference type="UniPathway" id="UPA00251">
    <property type="reaction ID" value="UER00321"/>
</dbReference>
<dbReference type="PANTHER" id="PTHR21091">
    <property type="entry name" value="METHYLTETRAHYDROFOLATE:HOMOCYSTEINE METHYLTRANSFERASE RELATED"/>
    <property type="match status" value="1"/>
</dbReference>
<dbReference type="AlphaFoldDB" id="A0A2I1IPR8"/>
<dbReference type="GeneID" id="35866120"/>
<dbReference type="PROSITE" id="PS00907">
    <property type="entry name" value="UROD_2"/>
    <property type="match status" value="1"/>
</dbReference>
<dbReference type="PANTHER" id="PTHR21091:SF169">
    <property type="entry name" value="UROPORPHYRINOGEN DECARBOXYLASE"/>
    <property type="match status" value="1"/>
</dbReference>
<gene>
    <name evidence="12" type="ORF">CYJ19_00585</name>
</gene>
<evidence type="ECO:0000256" key="4">
    <source>
        <dbReference type="ARBA" id="ARBA00022793"/>
    </source>
</evidence>
<dbReference type="PROSITE" id="PS00906">
    <property type="entry name" value="UROD_1"/>
    <property type="match status" value="1"/>
</dbReference>
<organism evidence="12 13">
    <name type="scientific">Winkia neuii</name>
    <dbReference type="NCBI Taxonomy" id="33007"/>
    <lineage>
        <taxon>Bacteria</taxon>
        <taxon>Bacillati</taxon>
        <taxon>Actinomycetota</taxon>
        <taxon>Actinomycetes</taxon>
        <taxon>Actinomycetales</taxon>
        <taxon>Actinomycetaceae</taxon>
        <taxon>Winkia</taxon>
    </lineage>
</organism>
<keyword evidence="13" id="KW-1185">Reference proteome</keyword>
<feature type="domain" description="Uroporphyrinogen decarboxylase (URO-D)" evidence="10">
    <location>
        <begin position="20"/>
        <end position="29"/>
    </location>
</feature>
<dbReference type="NCBIfam" id="TIGR01464">
    <property type="entry name" value="hemE"/>
    <property type="match status" value="1"/>
</dbReference>
<accession>A0A2I1IPR8</accession>
<dbReference type="EC" id="4.1.1.37" evidence="3 7"/>
<protein>
    <recommendedName>
        <fullName evidence="3 7">Uroporphyrinogen decarboxylase</fullName>
        <ecNumber evidence="3 7">4.1.1.37</ecNumber>
    </recommendedName>
</protein>
<comment type="pathway">
    <text evidence="1 8">Porphyrin-containing compound metabolism; protoporphyrin-IX biosynthesis; coproporphyrinogen-III from 5-aminolevulinate: step 4/4.</text>
</comment>
<keyword evidence="5 8" id="KW-0456">Lyase</keyword>
<dbReference type="SUPFAM" id="SSF51726">
    <property type="entry name" value="UROD/MetE-like"/>
    <property type="match status" value="1"/>
</dbReference>
<dbReference type="CDD" id="cd00717">
    <property type="entry name" value="URO-D"/>
    <property type="match status" value="1"/>
</dbReference>
<keyword evidence="4 8" id="KW-0210">Decarboxylase</keyword>
<dbReference type="GO" id="GO:0006782">
    <property type="term" value="P:protoporphyrinogen IX biosynthetic process"/>
    <property type="evidence" value="ECO:0007669"/>
    <property type="project" value="UniProtKB-UniPathway"/>
</dbReference>
<evidence type="ECO:0000256" key="1">
    <source>
        <dbReference type="ARBA" id="ARBA00004804"/>
    </source>
</evidence>